<accession>A0A6A1W991</accession>
<evidence type="ECO:0000313" key="3">
    <source>
        <dbReference type="Proteomes" id="UP000516437"/>
    </source>
</evidence>
<sequence>MPPLISRLEPKADVAYKQEDVSKKCHESALAVQMAIQAAGLIDEEWDGTEPNLGSQKVMMLHGDPAPSKITMCNANTQVALCPVVSTNMLSEQTAGHKTLQRSSETIDKEDSDESSPFLGRLGSTIVLEAQSASQLYKCETNVEV</sequence>
<comment type="caution">
    <text evidence="2">The sequence shown here is derived from an EMBL/GenBank/DDBJ whole genome shotgun (WGS) entry which is preliminary data.</text>
</comment>
<dbReference type="EMBL" id="RXIC02000020">
    <property type="protein sequence ID" value="KAB1221834.1"/>
    <property type="molecule type" value="Genomic_DNA"/>
</dbReference>
<evidence type="ECO:0000313" key="2">
    <source>
        <dbReference type="EMBL" id="KAB1221834.1"/>
    </source>
</evidence>
<proteinExistence type="predicted"/>
<organism evidence="2 3">
    <name type="scientific">Morella rubra</name>
    <name type="common">Chinese bayberry</name>
    <dbReference type="NCBI Taxonomy" id="262757"/>
    <lineage>
        <taxon>Eukaryota</taxon>
        <taxon>Viridiplantae</taxon>
        <taxon>Streptophyta</taxon>
        <taxon>Embryophyta</taxon>
        <taxon>Tracheophyta</taxon>
        <taxon>Spermatophyta</taxon>
        <taxon>Magnoliopsida</taxon>
        <taxon>eudicotyledons</taxon>
        <taxon>Gunneridae</taxon>
        <taxon>Pentapetalae</taxon>
        <taxon>rosids</taxon>
        <taxon>fabids</taxon>
        <taxon>Fagales</taxon>
        <taxon>Myricaceae</taxon>
        <taxon>Morella</taxon>
    </lineage>
</organism>
<name>A0A6A1W991_9ROSI</name>
<evidence type="ECO:0000256" key="1">
    <source>
        <dbReference type="SAM" id="MobiDB-lite"/>
    </source>
</evidence>
<keyword evidence="3" id="KW-1185">Reference proteome</keyword>
<reference evidence="2 3" key="1">
    <citation type="journal article" date="2019" name="Plant Biotechnol. J.">
        <title>The red bayberry genome and genetic basis of sex determination.</title>
        <authorList>
            <person name="Jia H.M."/>
            <person name="Jia H.J."/>
            <person name="Cai Q.L."/>
            <person name="Wang Y."/>
            <person name="Zhao H.B."/>
            <person name="Yang W.F."/>
            <person name="Wang G.Y."/>
            <person name="Li Y.H."/>
            <person name="Zhan D.L."/>
            <person name="Shen Y.T."/>
            <person name="Niu Q.F."/>
            <person name="Chang L."/>
            <person name="Qiu J."/>
            <person name="Zhao L."/>
            <person name="Xie H.B."/>
            <person name="Fu W.Y."/>
            <person name="Jin J."/>
            <person name="Li X.W."/>
            <person name="Jiao Y."/>
            <person name="Zhou C.C."/>
            <person name="Tu T."/>
            <person name="Chai C.Y."/>
            <person name="Gao J.L."/>
            <person name="Fan L.J."/>
            <person name="van de Weg E."/>
            <person name="Wang J.Y."/>
            <person name="Gao Z.S."/>
        </authorList>
    </citation>
    <scope>NUCLEOTIDE SEQUENCE [LARGE SCALE GENOMIC DNA]</scope>
    <source>
        <tissue evidence="2">Leaves</tissue>
    </source>
</reference>
<feature type="region of interest" description="Disordered" evidence="1">
    <location>
        <begin position="93"/>
        <end position="117"/>
    </location>
</feature>
<dbReference type="Proteomes" id="UP000516437">
    <property type="component" value="Chromosome 2"/>
</dbReference>
<dbReference type="AlphaFoldDB" id="A0A6A1W991"/>
<gene>
    <name evidence="2" type="ORF">CJ030_MR2G004016</name>
</gene>
<protein>
    <submittedName>
        <fullName evidence="2">Uncharacterized protein</fullName>
    </submittedName>
</protein>
<feature type="compositionally biased region" description="Polar residues" evidence="1">
    <location>
        <begin position="93"/>
        <end position="104"/>
    </location>
</feature>